<dbReference type="InterPro" id="IPR036922">
    <property type="entry name" value="Rieske_2Fe-2S_sf"/>
</dbReference>
<dbReference type="PROSITE" id="PS51296">
    <property type="entry name" value="RIESKE"/>
    <property type="match status" value="1"/>
</dbReference>
<feature type="domain" description="Rieske" evidence="7">
    <location>
        <begin position="2"/>
        <end position="98"/>
    </location>
</feature>
<proteinExistence type="predicted"/>
<dbReference type="NCBIfam" id="TIGR02378">
    <property type="entry name" value="nirD_assim_sml"/>
    <property type="match status" value="1"/>
</dbReference>
<dbReference type="OrthoDB" id="9800776at2"/>
<accession>A0A1E5QCD9</accession>
<keyword evidence="2" id="KW-0479">Metal-binding</keyword>
<evidence type="ECO:0000256" key="3">
    <source>
        <dbReference type="ARBA" id="ARBA00023002"/>
    </source>
</evidence>
<dbReference type="SUPFAM" id="SSF50022">
    <property type="entry name" value="ISP domain"/>
    <property type="match status" value="1"/>
</dbReference>
<evidence type="ECO:0000256" key="1">
    <source>
        <dbReference type="ARBA" id="ARBA00022714"/>
    </source>
</evidence>
<keyword evidence="3" id="KW-0560">Oxidoreductase</keyword>
<protein>
    <submittedName>
        <fullName evidence="8">Nitrite reductase</fullName>
    </submittedName>
</protein>
<keyword evidence="6" id="KW-0534">Nitrate assimilation</keyword>
<evidence type="ECO:0000256" key="6">
    <source>
        <dbReference type="ARBA" id="ARBA00023063"/>
    </source>
</evidence>
<dbReference type="AlphaFoldDB" id="A0A1E5QCD9"/>
<dbReference type="PANTHER" id="PTHR21496:SF23">
    <property type="entry name" value="3-PHENYLPROPIONATE_CINNAMIC ACID DIOXYGENASE FERREDOXIN SUBUNIT"/>
    <property type="match status" value="1"/>
</dbReference>
<dbReference type="GO" id="GO:0042128">
    <property type="term" value="P:nitrate assimilation"/>
    <property type="evidence" value="ECO:0007669"/>
    <property type="project" value="UniProtKB-KW"/>
</dbReference>
<evidence type="ECO:0000256" key="5">
    <source>
        <dbReference type="ARBA" id="ARBA00023014"/>
    </source>
</evidence>
<evidence type="ECO:0000256" key="4">
    <source>
        <dbReference type="ARBA" id="ARBA00023004"/>
    </source>
</evidence>
<comment type="caution">
    <text evidence="8">The sequence shown here is derived from an EMBL/GenBank/DDBJ whole genome shotgun (WGS) entry which is preliminary data.</text>
</comment>
<dbReference type="InterPro" id="IPR012748">
    <property type="entry name" value="Rieske-like_NirD"/>
</dbReference>
<dbReference type="Gene3D" id="2.102.10.10">
    <property type="entry name" value="Rieske [2Fe-2S] iron-sulphur domain"/>
    <property type="match status" value="1"/>
</dbReference>
<name>A0A1E5QCD9_9PROT</name>
<keyword evidence="9" id="KW-1185">Reference proteome</keyword>
<evidence type="ECO:0000256" key="2">
    <source>
        <dbReference type="ARBA" id="ARBA00022723"/>
    </source>
</evidence>
<dbReference type="Pfam" id="PF00355">
    <property type="entry name" value="Rieske"/>
    <property type="match status" value="1"/>
</dbReference>
<sequence length="110" mass="11677">MWMEIGTVNDIPKLGARVVQSGQGDIAIFRTADDEIFALFDRCPHKGGALSQGIVHGKAVACPLHNWNIDLVTGEVKGPDNGCSRTVPVSVSGDIIRLQMPDVKATGTHG</sequence>
<gene>
    <name evidence="8" type="ORF">BEN30_02220</name>
</gene>
<dbReference type="EMBL" id="MCGG01000002">
    <property type="protein sequence ID" value="OEJ69717.1"/>
    <property type="molecule type" value="Genomic_DNA"/>
</dbReference>
<reference evidence="9" key="1">
    <citation type="submission" date="2016-07" db="EMBL/GenBank/DDBJ databases">
        <authorList>
            <person name="Florea S."/>
            <person name="Webb J.S."/>
            <person name="Jaromczyk J."/>
            <person name="Schardl C.L."/>
        </authorList>
    </citation>
    <scope>NUCLEOTIDE SEQUENCE [LARGE SCALE GENOMIC DNA]</scope>
    <source>
        <strain evidence="9">MV-1</strain>
    </source>
</reference>
<keyword evidence="5" id="KW-0411">Iron-sulfur</keyword>
<dbReference type="GO" id="GO:0046872">
    <property type="term" value="F:metal ion binding"/>
    <property type="evidence" value="ECO:0007669"/>
    <property type="project" value="UniProtKB-KW"/>
</dbReference>
<evidence type="ECO:0000313" key="9">
    <source>
        <dbReference type="Proteomes" id="UP000095347"/>
    </source>
</evidence>
<evidence type="ECO:0000313" key="8">
    <source>
        <dbReference type="EMBL" id="OEJ69717.1"/>
    </source>
</evidence>
<evidence type="ECO:0000259" key="7">
    <source>
        <dbReference type="PROSITE" id="PS51296"/>
    </source>
</evidence>
<dbReference type="CDD" id="cd03530">
    <property type="entry name" value="Rieske_NirD_small_Bacillus"/>
    <property type="match status" value="1"/>
</dbReference>
<dbReference type="PANTHER" id="PTHR21496">
    <property type="entry name" value="FERREDOXIN-RELATED"/>
    <property type="match status" value="1"/>
</dbReference>
<dbReference type="GO" id="GO:0051537">
    <property type="term" value="F:2 iron, 2 sulfur cluster binding"/>
    <property type="evidence" value="ECO:0007669"/>
    <property type="project" value="UniProtKB-KW"/>
</dbReference>
<keyword evidence="1" id="KW-0001">2Fe-2S</keyword>
<organism evidence="8 9">
    <name type="scientific">Magnetovibrio blakemorei</name>
    <dbReference type="NCBI Taxonomy" id="28181"/>
    <lineage>
        <taxon>Bacteria</taxon>
        <taxon>Pseudomonadati</taxon>
        <taxon>Pseudomonadota</taxon>
        <taxon>Alphaproteobacteria</taxon>
        <taxon>Rhodospirillales</taxon>
        <taxon>Magnetovibrionaceae</taxon>
        <taxon>Magnetovibrio</taxon>
    </lineage>
</organism>
<dbReference type="GO" id="GO:0008942">
    <property type="term" value="F:nitrite reductase [NAD(P)H] activity"/>
    <property type="evidence" value="ECO:0007669"/>
    <property type="project" value="InterPro"/>
</dbReference>
<dbReference type="InterPro" id="IPR017941">
    <property type="entry name" value="Rieske_2Fe-2S"/>
</dbReference>
<dbReference type="Proteomes" id="UP000095347">
    <property type="component" value="Unassembled WGS sequence"/>
</dbReference>
<dbReference type="STRING" id="28181.BEN30_02220"/>
<keyword evidence="4" id="KW-0408">Iron</keyword>